<evidence type="ECO:0000313" key="1">
    <source>
        <dbReference type="EMBL" id="SFK31639.1"/>
    </source>
</evidence>
<dbReference type="RefSeq" id="WP_093889809.1">
    <property type="nucleotide sequence ID" value="NZ_FOQY01000022.1"/>
</dbReference>
<name>A0A1I3YJV6_9ACTN</name>
<proteinExistence type="predicted"/>
<dbReference type="Proteomes" id="UP000199111">
    <property type="component" value="Unassembled WGS sequence"/>
</dbReference>
<dbReference type="EMBL" id="FOQY01000022">
    <property type="protein sequence ID" value="SFK31639.1"/>
    <property type="molecule type" value="Genomic_DNA"/>
</dbReference>
<dbReference type="AlphaFoldDB" id="A0A1I3YJV6"/>
<dbReference type="GeneID" id="96301152"/>
<dbReference type="InterPro" id="IPR045592">
    <property type="entry name" value="DUF6461"/>
</dbReference>
<sequence length="347" mass="37132">MLQNDFAHYGELVSAWFAEDSTCLTWSDLPDFDAVARAFGADPGLGEAMNVEDAQIEQHSADIPGVLPVLIVGVVGRWTLVVEPNGAEGSRPEVLRALAAEGRAVSVLLNGPGIDLLSYVATGAPAITCDLGTEPGEKLAALPVADAASIMAAAGDDDRLARQAAALVLVERITGERLTEEWLLDTGHVRLLVTSPLPDDIIPEQYRDHPILRDPEISAVVRDPSPATIPQIRYLLVRLVVQGSDLDHPSVEEALAILSGDGDSTDAVGRRIQARRRVGALRDDLRHSPHPQDASRLHAAEVVLHGLESDLAESSRKVAEHAYMGYLADAQKAAVVILGNCLHRILD</sequence>
<keyword evidence="2" id="KW-1185">Reference proteome</keyword>
<dbReference type="Pfam" id="PF20062">
    <property type="entry name" value="DUF6461"/>
    <property type="match status" value="1"/>
</dbReference>
<protein>
    <submittedName>
        <fullName evidence="1">Uncharacterized protein</fullName>
    </submittedName>
</protein>
<accession>A0A1I3YJV6</accession>
<evidence type="ECO:0000313" key="2">
    <source>
        <dbReference type="Proteomes" id="UP000199111"/>
    </source>
</evidence>
<reference evidence="2" key="1">
    <citation type="submission" date="2016-10" db="EMBL/GenBank/DDBJ databases">
        <authorList>
            <person name="Varghese N."/>
            <person name="Submissions S."/>
        </authorList>
    </citation>
    <scope>NUCLEOTIDE SEQUENCE [LARGE SCALE GENOMIC DNA]</scope>
    <source>
        <strain evidence="2">CGMCC 4.2126</strain>
    </source>
</reference>
<organism evidence="1 2">
    <name type="scientific">Streptosporangium canum</name>
    <dbReference type="NCBI Taxonomy" id="324952"/>
    <lineage>
        <taxon>Bacteria</taxon>
        <taxon>Bacillati</taxon>
        <taxon>Actinomycetota</taxon>
        <taxon>Actinomycetes</taxon>
        <taxon>Streptosporangiales</taxon>
        <taxon>Streptosporangiaceae</taxon>
        <taxon>Streptosporangium</taxon>
    </lineage>
</organism>
<gene>
    <name evidence="1" type="ORF">SAMN05216275_12251</name>
</gene>